<protein>
    <recommendedName>
        <fullName evidence="4">Cadherin N-terminal domain-containing protein</fullName>
    </recommendedName>
</protein>
<evidence type="ECO:0000256" key="2">
    <source>
        <dbReference type="ARBA" id="ARBA00023136"/>
    </source>
</evidence>
<keyword evidence="2" id="KW-0472">Membrane</keyword>
<keyword evidence="3" id="KW-0325">Glycoprotein</keyword>
<dbReference type="InterPro" id="IPR013164">
    <property type="entry name" value="Cadherin_N"/>
</dbReference>
<comment type="caution">
    <text evidence="5">The sequence shown here is derived from an EMBL/GenBank/DDBJ whole genome shotgun (WGS) entry which is preliminary data.</text>
</comment>
<dbReference type="InterPro" id="IPR050174">
    <property type="entry name" value="Protocadherin/Cadherin-CA"/>
</dbReference>
<name>A0ABV0VKI3_9TELE</name>
<dbReference type="EMBL" id="JAHRIQ010113490">
    <property type="protein sequence ID" value="MEQ2257776.1"/>
    <property type="molecule type" value="Genomic_DNA"/>
</dbReference>
<dbReference type="Proteomes" id="UP001482620">
    <property type="component" value="Unassembled WGS sequence"/>
</dbReference>
<keyword evidence="6" id="KW-1185">Reference proteome</keyword>
<dbReference type="CDD" id="cd11304">
    <property type="entry name" value="Cadherin_repeat"/>
    <property type="match status" value="1"/>
</dbReference>
<dbReference type="PANTHER" id="PTHR24028">
    <property type="entry name" value="CADHERIN-87A"/>
    <property type="match status" value="1"/>
</dbReference>
<evidence type="ECO:0000256" key="1">
    <source>
        <dbReference type="ARBA" id="ARBA00004370"/>
    </source>
</evidence>
<reference evidence="5 6" key="1">
    <citation type="submission" date="2021-06" db="EMBL/GenBank/DDBJ databases">
        <authorList>
            <person name="Palmer J.M."/>
        </authorList>
    </citation>
    <scope>NUCLEOTIDE SEQUENCE [LARGE SCALE GENOMIC DNA]</scope>
    <source>
        <strain evidence="6">if_2019</strain>
        <tissue evidence="5">Muscle</tissue>
    </source>
</reference>
<sequence>MLLVAFWSSVSAQFRYSVLEEVPEGTVVGNIAKDLGLDKTTLKERGIRIVYGSTEPPFIVRQDDGVLYVKGKIDREEICERRKT</sequence>
<dbReference type="SUPFAM" id="SSF49313">
    <property type="entry name" value="Cadherin-like"/>
    <property type="match status" value="1"/>
</dbReference>
<evidence type="ECO:0000313" key="6">
    <source>
        <dbReference type="Proteomes" id="UP001482620"/>
    </source>
</evidence>
<dbReference type="Pfam" id="PF08266">
    <property type="entry name" value="Cadherin_2"/>
    <property type="match status" value="1"/>
</dbReference>
<gene>
    <name evidence="5" type="ORF">ILYODFUR_038217</name>
</gene>
<organism evidence="5 6">
    <name type="scientific">Ilyodon furcidens</name>
    <name type="common">goldbreast splitfin</name>
    <dbReference type="NCBI Taxonomy" id="33524"/>
    <lineage>
        <taxon>Eukaryota</taxon>
        <taxon>Metazoa</taxon>
        <taxon>Chordata</taxon>
        <taxon>Craniata</taxon>
        <taxon>Vertebrata</taxon>
        <taxon>Euteleostomi</taxon>
        <taxon>Actinopterygii</taxon>
        <taxon>Neopterygii</taxon>
        <taxon>Teleostei</taxon>
        <taxon>Neoteleostei</taxon>
        <taxon>Acanthomorphata</taxon>
        <taxon>Ovalentaria</taxon>
        <taxon>Atherinomorphae</taxon>
        <taxon>Cyprinodontiformes</taxon>
        <taxon>Goodeidae</taxon>
        <taxon>Ilyodon</taxon>
    </lineage>
</organism>
<feature type="domain" description="Cadherin N-terminal" evidence="4">
    <location>
        <begin position="13"/>
        <end position="82"/>
    </location>
</feature>
<evidence type="ECO:0000256" key="3">
    <source>
        <dbReference type="ARBA" id="ARBA00023180"/>
    </source>
</evidence>
<comment type="subcellular location">
    <subcellularLocation>
        <location evidence="1">Membrane</location>
    </subcellularLocation>
</comment>
<evidence type="ECO:0000313" key="5">
    <source>
        <dbReference type="EMBL" id="MEQ2257776.1"/>
    </source>
</evidence>
<dbReference type="Gene3D" id="2.60.40.60">
    <property type="entry name" value="Cadherins"/>
    <property type="match status" value="1"/>
</dbReference>
<dbReference type="PANTHER" id="PTHR24028:SF290">
    <property type="entry name" value="PROTOCADHERIN 2 ALPHA A 15-RELATED"/>
    <property type="match status" value="1"/>
</dbReference>
<accession>A0ABV0VKI3</accession>
<dbReference type="InterPro" id="IPR015919">
    <property type="entry name" value="Cadherin-like_sf"/>
</dbReference>
<proteinExistence type="predicted"/>
<evidence type="ECO:0000259" key="4">
    <source>
        <dbReference type="Pfam" id="PF08266"/>
    </source>
</evidence>